<dbReference type="EMBL" id="FOBB01000010">
    <property type="protein sequence ID" value="SEN45173.1"/>
    <property type="molecule type" value="Genomic_DNA"/>
</dbReference>
<keyword evidence="6 8" id="KW-0472">Membrane</keyword>
<dbReference type="Gene3D" id="2.60.40.1120">
    <property type="entry name" value="Carboxypeptidase-like, regulatory domain"/>
    <property type="match status" value="1"/>
</dbReference>
<dbReference type="PROSITE" id="PS52016">
    <property type="entry name" value="TONB_DEPENDENT_REC_3"/>
    <property type="match status" value="1"/>
</dbReference>
<keyword evidence="9" id="KW-1133">Transmembrane helix</keyword>
<dbReference type="InterPro" id="IPR037066">
    <property type="entry name" value="Plug_dom_sf"/>
</dbReference>
<feature type="domain" description="Secretin/TonB short N-terminal" evidence="10">
    <location>
        <begin position="68"/>
        <end position="119"/>
    </location>
</feature>
<dbReference type="FunFam" id="2.60.40.1120:FF:000003">
    <property type="entry name" value="Outer membrane protein Omp121"/>
    <property type="match status" value="1"/>
</dbReference>
<evidence type="ECO:0000256" key="5">
    <source>
        <dbReference type="ARBA" id="ARBA00022729"/>
    </source>
</evidence>
<dbReference type="Proteomes" id="UP000198984">
    <property type="component" value="Unassembled WGS sequence"/>
</dbReference>
<name>A0A1H8GMH4_9BACT</name>
<evidence type="ECO:0000256" key="8">
    <source>
        <dbReference type="PROSITE-ProRule" id="PRU01360"/>
    </source>
</evidence>
<keyword evidence="3 8" id="KW-1134">Transmembrane beta strand</keyword>
<dbReference type="Pfam" id="PF07715">
    <property type="entry name" value="Plug"/>
    <property type="match status" value="1"/>
</dbReference>
<dbReference type="AlphaFoldDB" id="A0A1H8GMH4"/>
<evidence type="ECO:0000313" key="11">
    <source>
        <dbReference type="EMBL" id="SEN45173.1"/>
    </source>
</evidence>
<dbReference type="OrthoDB" id="9768177at2"/>
<proteinExistence type="inferred from homology"/>
<evidence type="ECO:0000259" key="10">
    <source>
        <dbReference type="SMART" id="SM00965"/>
    </source>
</evidence>
<sequence length="1139" mass="127341">MQFYLHFREEWRFRVPLKLPLKLRLTLIFFMAAFMQVCASGFAQSITLTENNAPLENVLEALKKQSGYNFLYNTPMLAGARPVTISVNNAPIDDVLKLCFKDQPLDYTIRKKTIIVKPKAAAPAPVPQAITVKGRVTNENNEPLPGVSIGIKGTAKGTTTDANGSYILNVPEGNETLVFTFIGYATREVPVNNRTTLDVQLTAENKALSEVVVVGYGQQTKATVTGAITSIKSADIIVTKNENVMNMLTGKLAGVRIVQRSSEPGTFNNTFDIRGLGDALVIIDGIPRDNMSRLNPEDIESVSVLKDAAASVYGVRAANGVVLITTKRGKVGATRISYSANFGLQTPIGSPKSTSAADWMTLANEKSMHNQSGGTLRYSPDEIEAYRNGTKQGTDWYDAVLRKSAPQMQHTISTSGGSDRLQYYASMGYLSQESFLRSNSNSYKRYNLRSNVTGQISDRLKVDVQLNGIYDESDKNYENTDWIIRSMERSAAIQPIYANNNPDYLQNGFVDGSNPVAMANADVSGYRKFRNKWFQSAVSLEYTVPFIPGLRARGMFGYDYQNIDNKAYKSTYNLYDYDDAANNYKPVTNQSPSTIRREYYTKQSILSQLSLNYNRTFNNMHNVSVLLLYEGQSRKGDNLYAQRELALPLDQLSAGNSNNQLGSMSTNAADLYDYANVGYVGRLNYNFKGKYLAEFSFRYDGSSKFDPSHRWGFFPSGFLGWRFTDENFWKALNIKFIDNAKLRASYGVLGDDNASTYQYLNGYTYPAGGNNNELPGGTHFDGTFVNASASTGIANKNITWYTAKTFNVGLDLNTKNGVLGLVIDYFQRNRNGLLATRSVSLPSVVGAALPQENLNGDLTRGIDIEINHHYHIGEVDYSLRGTFGYTRTRFTHQEVGIYGSGYDEWRNNNNQRYSDIVWGFKGIGQFQSYEEIANSPVKYDQNTLPGDYKYEDTNGDGMISDLDLQPISYSGRPQMTFGLTMNASWKGFDVSLLFQGAAKVWVNYVEILAEPIWGSNYSNALEMFMDRWHPVDPTANPYDPNTQWVKGKYAYTGTVPRGNSTFAYNNASYLRLKTVELGYSIPEHVMKRIGIKGARVYVNAYNVQTWSGMKFIDPEHPNDSYGNVYPLNRTYNLGFNIDL</sequence>
<dbReference type="NCBIfam" id="TIGR04057">
    <property type="entry name" value="SusC_RagA_signa"/>
    <property type="match status" value="1"/>
</dbReference>
<evidence type="ECO:0000256" key="2">
    <source>
        <dbReference type="ARBA" id="ARBA00022448"/>
    </source>
</evidence>
<keyword evidence="4 8" id="KW-0812">Transmembrane</keyword>
<dbReference type="PANTHER" id="PTHR30069">
    <property type="entry name" value="TONB-DEPENDENT OUTER MEMBRANE RECEPTOR"/>
    <property type="match status" value="1"/>
</dbReference>
<dbReference type="Gene3D" id="3.55.50.30">
    <property type="match status" value="1"/>
</dbReference>
<feature type="transmembrane region" description="Helical" evidence="9">
    <location>
        <begin position="21"/>
        <end position="43"/>
    </location>
</feature>
<dbReference type="InterPro" id="IPR023996">
    <property type="entry name" value="TonB-dep_OMP_SusC/RagA"/>
</dbReference>
<evidence type="ECO:0000256" key="9">
    <source>
        <dbReference type="SAM" id="Phobius"/>
    </source>
</evidence>
<evidence type="ECO:0000256" key="6">
    <source>
        <dbReference type="ARBA" id="ARBA00023136"/>
    </source>
</evidence>
<evidence type="ECO:0000256" key="1">
    <source>
        <dbReference type="ARBA" id="ARBA00004571"/>
    </source>
</evidence>
<comment type="subcellular location">
    <subcellularLocation>
        <location evidence="1 8">Cell outer membrane</location>
        <topology evidence="1 8">Multi-pass membrane protein</topology>
    </subcellularLocation>
</comment>
<evidence type="ECO:0000313" key="12">
    <source>
        <dbReference type="Proteomes" id="UP000198984"/>
    </source>
</evidence>
<dbReference type="GO" id="GO:0015344">
    <property type="term" value="F:siderophore uptake transmembrane transporter activity"/>
    <property type="evidence" value="ECO:0007669"/>
    <property type="project" value="TreeGrafter"/>
</dbReference>
<protein>
    <submittedName>
        <fullName evidence="11">TonB-linked outer membrane protein, SusC/RagA family</fullName>
    </submittedName>
</protein>
<dbReference type="InterPro" id="IPR036942">
    <property type="entry name" value="Beta-barrel_TonB_sf"/>
</dbReference>
<dbReference type="STRING" id="573321.SAMN04488505_110188"/>
<dbReference type="InterPro" id="IPR023997">
    <property type="entry name" value="TonB-dep_OMP_SusC/RagA_CS"/>
</dbReference>
<dbReference type="SMART" id="SM00965">
    <property type="entry name" value="STN"/>
    <property type="match status" value="1"/>
</dbReference>
<dbReference type="Pfam" id="PF07660">
    <property type="entry name" value="STN"/>
    <property type="match status" value="1"/>
</dbReference>
<dbReference type="Gene3D" id="2.170.130.10">
    <property type="entry name" value="TonB-dependent receptor, plug domain"/>
    <property type="match status" value="1"/>
</dbReference>
<keyword evidence="7 8" id="KW-0998">Cell outer membrane</keyword>
<dbReference type="RefSeq" id="WP_089919856.1">
    <property type="nucleotide sequence ID" value="NZ_FOBB01000010.1"/>
</dbReference>
<dbReference type="InterPro" id="IPR012910">
    <property type="entry name" value="Plug_dom"/>
</dbReference>
<accession>A0A1H8GMH4</accession>
<dbReference type="SUPFAM" id="SSF56935">
    <property type="entry name" value="Porins"/>
    <property type="match status" value="1"/>
</dbReference>
<dbReference type="PANTHER" id="PTHR30069:SF29">
    <property type="entry name" value="HEMOGLOBIN AND HEMOGLOBIN-HAPTOGLOBIN-BINDING PROTEIN 1-RELATED"/>
    <property type="match status" value="1"/>
</dbReference>
<organism evidence="11 12">
    <name type="scientific">Chitinophaga rupis</name>
    <dbReference type="NCBI Taxonomy" id="573321"/>
    <lineage>
        <taxon>Bacteria</taxon>
        <taxon>Pseudomonadati</taxon>
        <taxon>Bacteroidota</taxon>
        <taxon>Chitinophagia</taxon>
        <taxon>Chitinophagales</taxon>
        <taxon>Chitinophagaceae</taxon>
        <taxon>Chitinophaga</taxon>
    </lineage>
</organism>
<dbReference type="SUPFAM" id="SSF49464">
    <property type="entry name" value="Carboxypeptidase regulatory domain-like"/>
    <property type="match status" value="1"/>
</dbReference>
<dbReference type="Pfam" id="PF13715">
    <property type="entry name" value="CarbopepD_reg_2"/>
    <property type="match status" value="1"/>
</dbReference>
<comment type="similarity">
    <text evidence="8">Belongs to the TonB-dependent receptor family.</text>
</comment>
<reference evidence="11 12" key="1">
    <citation type="submission" date="2016-10" db="EMBL/GenBank/DDBJ databases">
        <authorList>
            <person name="de Groot N.N."/>
        </authorList>
    </citation>
    <scope>NUCLEOTIDE SEQUENCE [LARGE SCALE GENOMIC DNA]</scope>
    <source>
        <strain evidence="11 12">DSM 21039</strain>
    </source>
</reference>
<dbReference type="GO" id="GO:0009279">
    <property type="term" value="C:cell outer membrane"/>
    <property type="evidence" value="ECO:0007669"/>
    <property type="project" value="UniProtKB-SubCell"/>
</dbReference>
<dbReference type="GO" id="GO:0044718">
    <property type="term" value="P:siderophore transmembrane transport"/>
    <property type="evidence" value="ECO:0007669"/>
    <property type="project" value="TreeGrafter"/>
</dbReference>
<evidence type="ECO:0000256" key="3">
    <source>
        <dbReference type="ARBA" id="ARBA00022452"/>
    </source>
</evidence>
<dbReference type="InterPro" id="IPR011662">
    <property type="entry name" value="Secretin/TonB_short_N"/>
</dbReference>
<keyword evidence="5" id="KW-0732">Signal</keyword>
<evidence type="ECO:0000256" key="7">
    <source>
        <dbReference type="ARBA" id="ARBA00023237"/>
    </source>
</evidence>
<evidence type="ECO:0000256" key="4">
    <source>
        <dbReference type="ARBA" id="ARBA00022692"/>
    </source>
</evidence>
<gene>
    <name evidence="11" type="ORF">SAMN04488505_110188</name>
</gene>
<keyword evidence="12" id="KW-1185">Reference proteome</keyword>
<dbReference type="InterPro" id="IPR039426">
    <property type="entry name" value="TonB-dep_rcpt-like"/>
</dbReference>
<dbReference type="NCBIfam" id="TIGR04056">
    <property type="entry name" value="OMP_RagA_SusC"/>
    <property type="match status" value="1"/>
</dbReference>
<dbReference type="Gene3D" id="2.40.170.20">
    <property type="entry name" value="TonB-dependent receptor, beta-barrel domain"/>
    <property type="match status" value="1"/>
</dbReference>
<keyword evidence="2 8" id="KW-0813">Transport</keyword>
<dbReference type="InterPro" id="IPR008969">
    <property type="entry name" value="CarboxyPept-like_regulatory"/>
</dbReference>